<feature type="transmembrane region" description="Helical" evidence="1">
    <location>
        <begin position="26"/>
        <end position="44"/>
    </location>
</feature>
<keyword evidence="1" id="KW-1133">Transmembrane helix</keyword>
<evidence type="ECO:0000313" key="2">
    <source>
        <dbReference type="EMBL" id="SDE58019.1"/>
    </source>
</evidence>
<name>A0A1G7E320_9PROT</name>
<dbReference type="RefSeq" id="WP_068300991.1">
    <property type="nucleotide sequence ID" value="NZ_FNAK01000008.1"/>
</dbReference>
<dbReference type="STRING" id="637679.GCA_001550055_00039"/>
<dbReference type="AlphaFoldDB" id="A0A1G7E320"/>
<organism evidence="2 3">
    <name type="scientific">Kordiimonas lacus</name>
    <dbReference type="NCBI Taxonomy" id="637679"/>
    <lineage>
        <taxon>Bacteria</taxon>
        <taxon>Pseudomonadati</taxon>
        <taxon>Pseudomonadota</taxon>
        <taxon>Alphaproteobacteria</taxon>
        <taxon>Kordiimonadales</taxon>
        <taxon>Kordiimonadaceae</taxon>
        <taxon>Kordiimonas</taxon>
    </lineage>
</organism>
<dbReference type="EMBL" id="FNAK01000008">
    <property type="protein sequence ID" value="SDE58019.1"/>
    <property type="molecule type" value="Genomic_DNA"/>
</dbReference>
<dbReference type="Pfam" id="PF06127">
    <property type="entry name" value="Mpo1-like"/>
    <property type="match status" value="1"/>
</dbReference>
<keyword evidence="1" id="KW-0472">Membrane</keyword>
<dbReference type="PANTHER" id="PTHR34205">
    <property type="entry name" value="TRANSMEMBRANE PROTEIN"/>
    <property type="match status" value="1"/>
</dbReference>
<sequence>MAPKFESFREFFPYYLAEHADPVCRALHYMGTTLATLVMVYAIYSQNWWLLLVVPLCGYSFAWVGHFVFEKNKPATFDYWKWSLIGDYKMYSLWITGRLGPALEDALAQYGRRNSKGVKGA</sequence>
<evidence type="ECO:0000256" key="1">
    <source>
        <dbReference type="SAM" id="Phobius"/>
    </source>
</evidence>
<keyword evidence="3" id="KW-1185">Reference proteome</keyword>
<keyword evidence="1" id="KW-0812">Transmembrane</keyword>
<dbReference type="PANTHER" id="PTHR34205:SF2">
    <property type="entry name" value="DUF962 DOMAIN-CONTAINING PROTEIN"/>
    <property type="match status" value="1"/>
</dbReference>
<dbReference type="Proteomes" id="UP000183685">
    <property type="component" value="Unassembled WGS sequence"/>
</dbReference>
<evidence type="ECO:0008006" key="4">
    <source>
        <dbReference type="Google" id="ProtNLM"/>
    </source>
</evidence>
<dbReference type="OrthoDB" id="7356072at2"/>
<evidence type="ECO:0000313" key="3">
    <source>
        <dbReference type="Proteomes" id="UP000183685"/>
    </source>
</evidence>
<accession>A0A1G7E320</accession>
<feature type="transmembrane region" description="Helical" evidence="1">
    <location>
        <begin position="50"/>
        <end position="69"/>
    </location>
</feature>
<dbReference type="InterPro" id="IPR009305">
    <property type="entry name" value="Mpo1-like"/>
</dbReference>
<reference evidence="2 3" key="1">
    <citation type="submission" date="2016-10" db="EMBL/GenBank/DDBJ databases">
        <authorList>
            <person name="de Groot N.N."/>
        </authorList>
    </citation>
    <scope>NUCLEOTIDE SEQUENCE [LARGE SCALE GENOMIC DNA]</scope>
    <source>
        <strain evidence="2 3">CGMCC 1.9109</strain>
    </source>
</reference>
<gene>
    <name evidence="2" type="ORF">SAMN04488071_3260</name>
</gene>
<proteinExistence type="predicted"/>
<protein>
    <recommendedName>
        <fullName evidence="4">DUF962 domain-containing protein</fullName>
    </recommendedName>
</protein>